<feature type="compositionally biased region" description="Basic and acidic residues" evidence="7">
    <location>
        <begin position="747"/>
        <end position="759"/>
    </location>
</feature>
<dbReference type="Proteomes" id="UP000054558">
    <property type="component" value="Unassembled WGS sequence"/>
</dbReference>
<dbReference type="InterPro" id="IPR027417">
    <property type="entry name" value="P-loop_NTPase"/>
</dbReference>
<feature type="compositionally biased region" description="Low complexity" evidence="7">
    <location>
        <begin position="1876"/>
        <end position="1887"/>
    </location>
</feature>
<dbReference type="Gene3D" id="3.40.50.300">
    <property type="entry name" value="P-loop containing nucleotide triphosphate hydrolases"/>
    <property type="match status" value="1"/>
</dbReference>
<evidence type="ECO:0000256" key="5">
    <source>
        <dbReference type="PIRSR" id="PIRSR601019-1"/>
    </source>
</evidence>
<dbReference type="GO" id="GO:0007188">
    <property type="term" value="P:adenylate cyclase-modulating G protein-coupled receptor signaling pathway"/>
    <property type="evidence" value="ECO:0000318"/>
    <property type="project" value="GO_Central"/>
</dbReference>
<feature type="compositionally biased region" description="Basic and acidic residues" evidence="7">
    <location>
        <begin position="1792"/>
        <end position="1801"/>
    </location>
</feature>
<dbReference type="InterPro" id="IPR011025">
    <property type="entry name" value="GproteinA_insert"/>
</dbReference>
<dbReference type="STRING" id="105231.A0A1Y1I6V8"/>
<dbReference type="SMART" id="SM00275">
    <property type="entry name" value="G_alpha"/>
    <property type="match status" value="1"/>
</dbReference>
<evidence type="ECO:0000256" key="2">
    <source>
        <dbReference type="ARBA" id="ARBA00022741"/>
    </source>
</evidence>
<feature type="compositionally biased region" description="Pro residues" evidence="7">
    <location>
        <begin position="1761"/>
        <end position="1770"/>
    </location>
</feature>
<feature type="binding site" evidence="5">
    <location>
        <begin position="2360"/>
        <end position="2361"/>
    </location>
    <ligand>
        <name>GTP</name>
        <dbReference type="ChEBI" id="CHEBI:37565"/>
    </ligand>
</feature>
<keyword evidence="6" id="KW-0460">Magnesium</keyword>
<proteinExistence type="predicted"/>
<keyword evidence="4" id="KW-0807">Transducer</keyword>
<keyword evidence="3 5" id="KW-0342">GTP-binding</keyword>
<dbReference type="GO" id="GO:0005525">
    <property type="term" value="F:GTP binding"/>
    <property type="evidence" value="ECO:0007669"/>
    <property type="project" value="UniProtKB-KW"/>
</dbReference>
<feature type="compositionally biased region" description="Polar residues" evidence="7">
    <location>
        <begin position="1091"/>
        <end position="1104"/>
    </location>
</feature>
<keyword evidence="2 5" id="KW-0547">Nucleotide-binding</keyword>
<name>A0A1Y1I6V8_KLENI</name>
<feature type="region of interest" description="Disordered" evidence="7">
    <location>
        <begin position="674"/>
        <end position="770"/>
    </location>
</feature>
<dbReference type="OMA" id="QARNEEC"/>
<feature type="region of interest" description="Disordered" evidence="7">
    <location>
        <begin position="53"/>
        <end position="106"/>
    </location>
</feature>
<dbReference type="GO" id="GO:0005834">
    <property type="term" value="C:heterotrimeric G-protein complex"/>
    <property type="evidence" value="ECO:0000318"/>
    <property type="project" value="GO_Central"/>
</dbReference>
<dbReference type="Gene3D" id="1.10.400.10">
    <property type="entry name" value="GI Alpha 1, domain 2-like"/>
    <property type="match status" value="1"/>
</dbReference>
<dbReference type="GO" id="GO:0003924">
    <property type="term" value="F:GTPase activity"/>
    <property type="evidence" value="ECO:0000318"/>
    <property type="project" value="GO_Central"/>
</dbReference>
<feature type="region of interest" description="Disordered" evidence="7">
    <location>
        <begin position="909"/>
        <end position="1277"/>
    </location>
</feature>
<feature type="compositionally biased region" description="Low complexity" evidence="7">
    <location>
        <begin position="257"/>
        <end position="275"/>
    </location>
</feature>
<feature type="compositionally biased region" description="Pro residues" evidence="7">
    <location>
        <begin position="1371"/>
        <end position="1380"/>
    </location>
</feature>
<feature type="region of interest" description="Disordered" evidence="7">
    <location>
        <begin position="483"/>
        <end position="660"/>
    </location>
</feature>
<feature type="binding site" evidence="5">
    <location>
        <begin position="2233"/>
        <end position="2238"/>
    </location>
    <ligand>
        <name>GTP</name>
        <dbReference type="ChEBI" id="CHEBI:37565"/>
    </ligand>
</feature>
<dbReference type="SUPFAM" id="SSF52540">
    <property type="entry name" value="P-loop containing nucleoside triphosphate hydrolases"/>
    <property type="match status" value="1"/>
</dbReference>
<feature type="compositionally biased region" description="Basic and acidic residues" evidence="7">
    <location>
        <begin position="1610"/>
        <end position="1626"/>
    </location>
</feature>
<dbReference type="PRINTS" id="PR00318">
    <property type="entry name" value="GPROTEINA"/>
</dbReference>
<protein>
    <submittedName>
        <fullName evidence="8">Uncharacterized protein</fullName>
    </submittedName>
</protein>
<feature type="compositionally biased region" description="Basic and acidic residues" evidence="7">
    <location>
        <begin position="1041"/>
        <end position="1060"/>
    </location>
</feature>
<feature type="region of interest" description="Disordered" evidence="7">
    <location>
        <begin position="1457"/>
        <end position="1970"/>
    </location>
</feature>
<evidence type="ECO:0000256" key="3">
    <source>
        <dbReference type="ARBA" id="ARBA00023134"/>
    </source>
</evidence>
<feature type="compositionally biased region" description="Basic and acidic residues" evidence="7">
    <location>
        <begin position="680"/>
        <end position="694"/>
    </location>
</feature>
<feature type="compositionally biased region" description="Polar residues" evidence="7">
    <location>
        <begin position="434"/>
        <end position="444"/>
    </location>
</feature>
<dbReference type="OrthoDB" id="5817230at2759"/>
<feature type="compositionally biased region" description="Basic and acidic residues" evidence="7">
    <location>
        <begin position="721"/>
        <end position="731"/>
    </location>
</feature>
<feature type="compositionally biased region" description="Pro residues" evidence="7">
    <location>
        <begin position="58"/>
        <end position="67"/>
    </location>
</feature>
<reference evidence="8 9" key="1">
    <citation type="journal article" date="2014" name="Nat. Commun.">
        <title>Klebsormidium flaccidum genome reveals primary factors for plant terrestrial adaptation.</title>
        <authorList>
            <person name="Hori K."/>
            <person name="Maruyama F."/>
            <person name="Fujisawa T."/>
            <person name="Togashi T."/>
            <person name="Yamamoto N."/>
            <person name="Seo M."/>
            <person name="Sato S."/>
            <person name="Yamada T."/>
            <person name="Mori H."/>
            <person name="Tajima N."/>
            <person name="Moriyama T."/>
            <person name="Ikeuchi M."/>
            <person name="Watanabe M."/>
            <person name="Wada H."/>
            <person name="Kobayashi K."/>
            <person name="Saito M."/>
            <person name="Masuda T."/>
            <person name="Sasaki-Sekimoto Y."/>
            <person name="Mashiguchi K."/>
            <person name="Awai K."/>
            <person name="Shimojima M."/>
            <person name="Masuda S."/>
            <person name="Iwai M."/>
            <person name="Nobusawa T."/>
            <person name="Narise T."/>
            <person name="Kondo S."/>
            <person name="Saito H."/>
            <person name="Sato R."/>
            <person name="Murakawa M."/>
            <person name="Ihara Y."/>
            <person name="Oshima-Yamada Y."/>
            <person name="Ohtaka K."/>
            <person name="Satoh M."/>
            <person name="Sonobe K."/>
            <person name="Ishii M."/>
            <person name="Ohtani R."/>
            <person name="Kanamori-Sato M."/>
            <person name="Honoki R."/>
            <person name="Miyazaki D."/>
            <person name="Mochizuki H."/>
            <person name="Umetsu J."/>
            <person name="Higashi K."/>
            <person name="Shibata D."/>
            <person name="Kamiya Y."/>
            <person name="Sato N."/>
            <person name="Nakamura Y."/>
            <person name="Tabata S."/>
            <person name="Ida S."/>
            <person name="Kurokawa K."/>
            <person name="Ohta H."/>
        </authorList>
    </citation>
    <scope>NUCLEOTIDE SEQUENCE [LARGE SCALE GENOMIC DNA]</scope>
    <source>
        <strain evidence="8 9">NIES-2285</strain>
    </source>
</reference>
<sequence length="2621" mass="276116">MDSFVCGHCKREQNLEDAGGSGVCTCTNCGALLQVPSLQVLYRSALPPVAQILEAPKPGSPSIPPTTSPKHTGDTAENRASQSGVVSSRPVPLQPRSAAPQSVDRRLQEEMEAYQPKATHSLSRSSLFANAPTSPIRANSVKTVDISGGSLLRAPLGRGVQNVGISGDSVSPKSPEGQERTSLSSPETTSVSLSFGPKLLLLPGSGRASIPPSTMEKPAADVTGGAQEVVSAAGSPSCESVGPTSGAGIVSHRRAPSTDSDGSSASSRRLRAFSAKPVTESDLPPGVNIYVAQPVVPDGSEDDMPEFWAKPAEPPPGPQGNLPPGTHVFIAQPYVPGKTEDKATEGRPANPAPPLDSWSKSPPSTNSIEPSPYASSQYTDTARETGPPEPAPPFDQLVELPPAASVYGAQPLVDNKEKTLEAWVKPAAPDPGFQANSDPGSSLNPDPGIWTHTDAGFQASSDPWSEVGAEKVWEGDVLRISGASGAKAKSKEEPAKPPFQAAHVPVGPISPPERDSQLETQRTPPIFDEPQVPPETEIPIGTDRAEPVVPLSLRRVNLGRNSGGEDSGVPTTPPTGSGAPTVSPTIQRAMLEYQKMKALLMGGKSKSDPPRGVQDTTASDRGGSEAEEGAGSDQEVFEEIDLDEGGGSKAEAEAGGFKSGLKKWASGMEGLLRGVSVGKGSDKSDTDQSQDDLRGGGVLKKAGSWGWEEERAVGSDSLPVAEKKSVSKEGENQTTIERGESTVGEGKSVRKAGEDRTTIEEGGSVGRTGRGAEILVPKGVEIAIGEAKARSDVPAPIRRAVSEPVALEGGGPGSSSLRGVGRQASSGNMIGEEKSFKQVGTGANSGRNLVAMGGSGSGSFRGGAEVSRSGNYGSTSSLGAWSDDSECEYVRTVERVPLEEGGYVIRAVMKKVPRSGQSSPHPGGSRGASPEPAGDNRQSDVAPAAKGLQSDVAPAERASRSEVAPVEKSGRSDVTSAGKGSGNTVAPSRGGLGSDVAPAGKGFRSDVAPSGQGLSGEEGLPIGVREDTENRQSPGVVRDGVGTREGPEPSGRVSERDGASRKVSRDRKHSEPKQSEPEAKLEGTVRASAGAESNSGIVETSSSVEKLLERDGLSGVVSGAGEGVKNSDNGVVPKRQGDFADGEGNAEKETAKAESFLPTTNLRNQSLEDKTLVRGGSQPAHKTGTLTTDDPLRTGPERTASAPLTESVTSAEAKIASSRRPGKFPGLSRIAVPPPAERTEPSAETPKVMSARTKTVRPEMRTGAPSAAEAGTTASPVVTTVPLKSDSQRIHGPAFAVSKPPPLPNLAPNLGASAPLPPSRTQPVFSDNAGRFPQKTAAISSPSGAFPHGDLYPFIGYAGEPDLKPASNLPLNPPANPLPNPAQTESKPLDGPPVFPVRQTPPSSPKLSISPPTDHVPWTEKALSPTASAELPVTKLEIKPLPADNSKALQTSGSILPIFGGAQTSGVNAPLDTASGPPLERAGSSGGAFTSEGPKRSVRSRRTPSRTSSQEMTSPESSEPSSPAHRRSSDKARAGVNTPPKFPRDSSEGATRFASVPGPPGTNAERRGNVLTSAQQSVSKSDRKLAKGTWALGGAELGPPGEHTFSMWLDEDKKPPGSAKRGRDASDSGAASTRGSAKPVRNTPAPGAGYRGTVGKGPNETGDSSPGPKVHGRTDSDLSVRTSEFEGGISSFAGSETSFDSPPHSPEPKLPEFHPPEKFAALFEGQTNQSGGPSKPPRSSPTRGSPPPGWPFPLVAQPLPSGAPPIPPFIKDPSFGDVLKERRALSPEPSEEQERATREESVPSNLQFWPSNGPPQNDVPTPPMPGRPLARPPLRASEPNPTNPQQSYNPLVHPPGFQPAALIIPNPGFTQPGPRSQSFASQSSTPSPDVPPGYRPGLAEPYSGSPGVRDPGFRNPQLSFGSQSSGNQSQNPGYANPDLNRQDSYARSFGSHSSGLGQSPAAIGGTRMQSQESIRRKGLCSMCGQKSNKKVQCLVCNKKYCERCVERAMGFMPEGRKCVGCVGLNIDEANRPHLGRSDSTIPGLAKDRTSEILKAELVSVANLAGSERVVVNRKPLTREELAALFNAERPPPRMDRGNFWYDARSGLWGKMGRPFERIVAPGLEVGGPLPQDASSGSTRVYLNGRELGKRELRLFKFAGAKLKSNKRIWLDADGAYGEEGGPAKGNMWELKPLQLMLPLFGRPASEVETRLAKELQAEAASRVSKLLLVGPPETGKSTFARVVREMYGSGFSEEEQAGELRAMVLANVLHCARRLLEGRKEKFDDEEGEEDQWKYGLEPENEPVAARALMAISTALGIAEMEKGKWLTLDYKLAGDLQRLWRDPGVQATFRVGGDISLPDSTDYFMDRLAQISAPGYVPSWDDVMACQVLHQVIPTGVTQVDFSIDDPEPSALSPTVPLSGGLPSVYELENAGLGAPFSAGNAVPSATFRLLDVGPGHLADSPGWRRACDMFQDVSAVLFFVGLSDFDRFHSVGGEFHNRLEDARDLFESVINSPSFENKPILLLFNKFDLFCRKLRANTSLTECDWLEDYDPGDHSTASDRFREDVEAQNAYMYIEKKFTALVEERNKRAPQVEVLVYKLSAVQQESVDMVLMHLPDIVL</sequence>
<feature type="region of interest" description="Disordered" evidence="7">
    <location>
        <begin position="420"/>
        <end position="467"/>
    </location>
</feature>
<accession>A0A1Y1I6V8</accession>
<feature type="compositionally biased region" description="Polar residues" evidence="7">
    <location>
        <begin position="1570"/>
        <end position="1579"/>
    </location>
</feature>
<evidence type="ECO:0000313" key="9">
    <source>
        <dbReference type="Proteomes" id="UP000054558"/>
    </source>
</evidence>
<dbReference type="GO" id="GO:0005737">
    <property type="term" value="C:cytoplasm"/>
    <property type="evidence" value="ECO:0000318"/>
    <property type="project" value="GO_Central"/>
</dbReference>
<dbReference type="PANTHER" id="PTHR10218">
    <property type="entry name" value="GTP-BINDING PROTEIN ALPHA SUBUNIT"/>
    <property type="match status" value="1"/>
</dbReference>
<feature type="compositionally biased region" description="Low complexity" evidence="7">
    <location>
        <begin position="1505"/>
        <end position="1523"/>
    </location>
</feature>
<dbReference type="Pfam" id="PF00503">
    <property type="entry name" value="G-alpha"/>
    <property type="match status" value="1"/>
</dbReference>
<feature type="compositionally biased region" description="Pro residues" evidence="7">
    <location>
        <begin position="1734"/>
        <end position="1751"/>
    </location>
</feature>
<feature type="compositionally biased region" description="Basic and acidic residues" evidence="7">
    <location>
        <begin position="1706"/>
        <end position="1717"/>
    </location>
</feature>
<gene>
    <name evidence="8" type="ORF">KFL_003040070</name>
</gene>
<organism evidence="8 9">
    <name type="scientific">Klebsormidium nitens</name>
    <name type="common">Green alga</name>
    <name type="synonym">Ulothrix nitens</name>
    <dbReference type="NCBI Taxonomy" id="105231"/>
    <lineage>
        <taxon>Eukaryota</taxon>
        <taxon>Viridiplantae</taxon>
        <taxon>Streptophyta</taxon>
        <taxon>Klebsormidiophyceae</taxon>
        <taxon>Klebsormidiales</taxon>
        <taxon>Klebsormidiaceae</taxon>
        <taxon>Klebsormidium</taxon>
    </lineage>
</organism>
<dbReference type="GO" id="GO:0031683">
    <property type="term" value="F:G-protein beta/gamma-subunit complex binding"/>
    <property type="evidence" value="ECO:0000318"/>
    <property type="project" value="GO_Central"/>
</dbReference>
<feature type="region of interest" description="Disordered" evidence="7">
    <location>
        <begin position="1357"/>
        <end position="1428"/>
    </location>
</feature>
<feature type="compositionally biased region" description="Acidic residues" evidence="7">
    <location>
        <begin position="625"/>
        <end position="644"/>
    </location>
</feature>
<feature type="region of interest" description="Disordered" evidence="7">
    <location>
        <begin position="1292"/>
        <end position="1329"/>
    </location>
</feature>
<feature type="region of interest" description="Disordered" evidence="7">
    <location>
        <begin position="159"/>
        <end position="402"/>
    </location>
</feature>
<feature type="compositionally biased region" description="Basic and acidic residues" evidence="7">
    <location>
        <begin position="1068"/>
        <end position="1083"/>
    </location>
</feature>
<feature type="region of interest" description="Disordered" evidence="7">
    <location>
        <begin position="804"/>
        <end position="886"/>
    </location>
</feature>
<dbReference type="PROSITE" id="PS51882">
    <property type="entry name" value="G_ALPHA"/>
    <property type="match status" value="1"/>
</dbReference>
<dbReference type="GO" id="GO:0001664">
    <property type="term" value="F:G protein-coupled receptor binding"/>
    <property type="evidence" value="ECO:0000318"/>
    <property type="project" value="GO_Central"/>
</dbReference>
<dbReference type="GO" id="GO:0046872">
    <property type="term" value="F:metal ion binding"/>
    <property type="evidence" value="ECO:0007669"/>
    <property type="project" value="UniProtKB-KW"/>
</dbReference>
<dbReference type="PANTHER" id="PTHR10218:SF302">
    <property type="entry name" value="GUANINE NUCLEOTIDE-BINDING PROTEIN ALPHA-5 SUBUNIT"/>
    <property type="match status" value="1"/>
</dbReference>
<evidence type="ECO:0000313" key="8">
    <source>
        <dbReference type="EMBL" id="GAQ86680.1"/>
    </source>
</evidence>
<keyword evidence="1 6" id="KW-0479">Metal-binding</keyword>
<feature type="compositionally biased region" description="Polar residues" evidence="7">
    <location>
        <begin position="180"/>
        <end position="193"/>
    </location>
</feature>
<feature type="compositionally biased region" description="Polar residues" evidence="7">
    <location>
        <begin position="1942"/>
        <end position="1957"/>
    </location>
</feature>
<feature type="compositionally biased region" description="Polar residues" evidence="7">
    <location>
        <begin position="358"/>
        <end position="380"/>
    </location>
</feature>
<feature type="compositionally biased region" description="Low complexity" evidence="7">
    <location>
        <begin position="1921"/>
        <end position="1931"/>
    </location>
</feature>
<feature type="binding site" evidence="6">
    <location>
        <position position="2237"/>
    </location>
    <ligand>
        <name>Mg(2+)</name>
        <dbReference type="ChEBI" id="CHEBI:18420"/>
    </ligand>
</feature>
<feature type="compositionally biased region" description="Low complexity" evidence="7">
    <location>
        <begin position="1827"/>
        <end position="1839"/>
    </location>
</feature>
<keyword evidence="9" id="KW-1185">Reference proteome</keyword>
<feature type="compositionally biased region" description="Polar residues" evidence="7">
    <location>
        <begin position="1802"/>
        <end position="1819"/>
    </location>
</feature>
<evidence type="ECO:0000256" key="4">
    <source>
        <dbReference type="ARBA" id="ARBA00023224"/>
    </source>
</evidence>
<feature type="binding site" evidence="5">
    <location>
        <position position="2603"/>
    </location>
    <ligand>
        <name>GTP</name>
        <dbReference type="ChEBI" id="CHEBI:37565"/>
    </ligand>
</feature>
<evidence type="ECO:0000256" key="1">
    <source>
        <dbReference type="ARBA" id="ARBA00022723"/>
    </source>
</evidence>
<feature type="compositionally biased region" description="Low complexity" evidence="7">
    <location>
        <begin position="567"/>
        <end position="585"/>
    </location>
</feature>
<evidence type="ECO:0000256" key="6">
    <source>
        <dbReference type="PIRSR" id="PIRSR601019-2"/>
    </source>
</evidence>
<dbReference type="SUPFAM" id="SSF47895">
    <property type="entry name" value="Transducin (alpha subunit), insertion domain"/>
    <property type="match status" value="1"/>
</dbReference>
<evidence type="ECO:0000256" key="7">
    <source>
        <dbReference type="SAM" id="MobiDB-lite"/>
    </source>
</evidence>
<feature type="compositionally biased region" description="Polar residues" evidence="7">
    <location>
        <begin position="868"/>
        <end position="879"/>
    </location>
</feature>
<feature type="binding site" evidence="5">
    <location>
        <begin position="2527"/>
        <end position="2530"/>
    </location>
    <ligand>
        <name>GTP</name>
        <dbReference type="ChEBI" id="CHEBI:37565"/>
    </ligand>
</feature>
<dbReference type="FunFam" id="3.40.50.300:FF:000692">
    <property type="entry name" value="Guanine nucleotide-binding protein subunit alpha"/>
    <property type="match status" value="1"/>
</dbReference>
<dbReference type="EMBL" id="DF237253">
    <property type="protein sequence ID" value="GAQ86680.1"/>
    <property type="molecule type" value="Genomic_DNA"/>
</dbReference>
<dbReference type="InterPro" id="IPR001019">
    <property type="entry name" value="Gprotein_alpha_su"/>
</dbReference>